<name>A0ABS8WL37_DATST</name>
<organism evidence="2 3">
    <name type="scientific">Datura stramonium</name>
    <name type="common">Jimsonweed</name>
    <name type="synonym">Common thornapple</name>
    <dbReference type="NCBI Taxonomy" id="4076"/>
    <lineage>
        <taxon>Eukaryota</taxon>
        <taxon>Viridiplantae</taxon>
        <taxon>Streptophyta</taxon>
        <taxon>Embryophyta</taxon>
        <taxon>Tracheophyta</taxon>
        <taxon>Spermatophyta</taxon>
        <taxon>Magnoliopsida</taxon>
        <taxon>eudicotyledons</taxon>
        <taxon>Gunneridae</taxon>
        <taxon>Pentapetalae</taxon>
        <taxon>asterids</taxon>
        <taxon>lamiids</taxon>
        <taxon>Solanales</taxon>
        <taxon>Solanaceae</taxon>
        <taxon>Solanoideae</taxon>
        <taxon>Datureae</taxon>
        <taxon>Datura</taxon>
    </lineage>
</organism>
<dbReference type="Proteomes" id="UP000823775">
    <property type="component" value="Unassembled WGS sequence"/>
</dbReference>
<reference evidence="2 3" key="1">
    <citation type="journal article" date="2021" name="BMC Genomics">
        <title>Datura genome reveals duplications of psychoactive alkaloid biosynthetic genes and high mutation rate following tissue culture.</title>
        <authorList>
            <person name="Rajewski A."/>
            <person name="Carter-House D."/>
            <person name="Stajich J."/>
            <person name="Litt A."/>
        </authorList>
    </citation>
    <scope>NUCLEOTIDE SEQUENCE [LARGE SCALE GENOMIC DNA]</scope>
    <source>
        <strain evidence="2">AR-01</strain>
    </source>
</reference>
<accession>A0ABS8WL37</accession>
<feature type="domain" description="Chromo" evidence="1">
    <location>
        <begin position="75"/>
        <end position="98"/>
    </location>
</feature>
<dbReference type="SUPFAM" id="SSF54160">
    <property type="entry name" value="Chromo domain-like"/>
    <property type="match status" value="1"/>
</dbReference>
<protein>
    <recommendedName>
        <fullName evidence="1">Chromo domain-containing protein</fullName>
    </recommendedName>
</protein>
<dbReference type="EMBL" id="JACEIK010007387">
    <property type="protein sequence ID" value="MCE3050207.1"/>
    <property type="molecule type" value="Genomic_DNA"/>
</dbReference>
<evidence type="ECO:0000313" key="3">
    <source>
        <dbReference type="Proteomes" id="UP000823775"/>
    </source>
</evidence>
<dbReference type="InterPro" id="IPR023780">
    <property type="entry name" value="Chromo_domain"/>
</dbReference>
<gene>
    <name evidence="2" type="ORF">HAX54_046629</name>
</gene>
<keyword evidence="3" id="KW-1185">Reference proteome</keyword>
<comment type="caution">
    <text evidence="2">The sequence shown here is derived from an EMBL/GenBank/DDBJ whole genome shotgun (WGS) entry which is preliminary data.</text>
</comment>
<proteinExistence type="predicted"/>
<sequence>MKLGVHAVSEGVESLLDARECSLGNEESHLCNLYDDFSRVQVGKLSGVFLIVCWTRGCSVTDHNIDVHGIDENDADCHYDWLVKWTGLDYSHATWELENASFLRSPEGSQTHD</sequence>
<dbReference type="Pfam" id="PF00385">
    <property type="entry name" value="Chromo"/>
    <property type="match status" value="1"/>
</dbReference>
<dbReference type="InterPro" id="IPR016197">
    <property type="entry name" value="Chromo-like_dom_sf"/>
</dbReference>
<evidence type="ECO:0000259" key="1">
    <source>
        <dbReference type="Pfam" id="PF00385"/>
    </source>
</evidence>
<evidence type="ECO:0000313" key="2">
    <source>
        <dbReference type="EMBL" id="MCE3050207.1"/>
    </source>
</evidence>
<dbReference type="Gene3D" id="2.40.50.40">
    <property type="match status" value="1"/>
</dbReference>